<reference evidence="2" key="5">
    <citation type="journal article" date="2021" name="G3 (Bethesda)">
        <title>Aegilops tauschii genome assembly Aet v5.0 features greater sequence contiguity and improved annotation.</title>
        <authorList>
            <person name="Wang L."/>
            <person name="Zhu T."/>
            <person name="Rodriguez J.C."/>
            <person name="Deal K.R."/>
            <person name="Dubcovsky J."/>
            <person name="McGuire P.E."/>
            <person name="Lux T."/>
            <person name="Spannagl M."/>
            <person name="Mayer K.F.X."/>
            <person name="Baldrich P."/>
            <person name="Meyers B.C."/>
            <person name="Huo N."/>
            <person name="Gu Y.Q."/>
            <person name="Zhou H."/>
            <person name="Devos K.M."/>
            <person name="Bennetzen J.L."/>
            <person name="Unver T."/>
            <person name="Budak H."/>
            <person name="Gulick P.J."/>
            <person name="Galiba G."/>
            <person name="Kalapos B."/>
            <person name="Nelson D.R."/>
            <person name="Li P."/>
            <person name="You F.M."/>
            <person name="Luo M.C."/>
            <person name="Dvorak J."/>
        </authorList>
    </citation>
    <scope>NUCLEOTIDE SEQUENCE [LARGE SCALE GENOMIC DNA]</scope>
    <source>
        <strain evidence="2">cv. AL8/78</strain>
    </source>
</reference>
<dbReference type="Gene3D" id="3.80.10.10">
    <property type="entry name" value="Ribonuclease Inhibitor"/>
    <property type="match status" value="1"/>
</dbReference>
<evidence type="ECO:0000259" key="1">
    <source>
        <dbReference type="Pfam" id="PF24758"/>
    </source>
</evidence>
<evidence type="ECO:0000313" key="2">
    <source>
        <dbReference type="EnsemblPlants" id="AET1Gv20727900.1"/>
    </source>
</evidence>
<dbReference type="PANTHER" id="PTHR32141:SF126">
    <property type="entry name" value="FBD DOMAIN-CONTAINING PROTEIN"/>
    <property type="match status" value="1"/>
</dbReference>
<dbReference type="InterPro" id="IPR055411">
    <property type="entry name" value="LRR_FXL15/At3g58940/PEG3-like"/>
</dbReference>
<reference evidence="3" key="2">
    <citation type="journal article" date="2017" name="Nat. Plants">
        <title>The Aegilops tauschii genome reveals multiple impacts of transposons.</title>
        <authorList>
            <person name="Zhao G."/>
            <person name="Zou C."/>
            <person name="Li K."/>
            <person name="Wang K."/>
            <person name="Li T."/>
            <person name="Gao L."/>
            <person name="Zhang X."/>
            <person name="Wang H."/>
            <person name="Yang Z."/>
            <person name="Liu X."/>
            <person name="Jiang W."/>
            <person name="Mao L."/>
            <person name="Kong X."/>
            <person name="Jiao Y."/>
            <person name="Jia J."/>
        </authorList>
    </citation>
    <scope>NUCLEOTIDE SEQUENCE [LARGE SCALE GENOMIC DNA]</scope>
    <source>
        <strain evidence="3">cv. AL8/78</strain>
    </source>
</reference>
<reference evidence="3" key="1">
    <citation type="journal article" date="2014" name="Science">
        <title>Ancient hybridizations among the ancestral genomes of bread wheat.</title>
        <authorList>
            <consortium name="International Wheat Genome Sequencing Consortium,"/>
            <person name="Marcussen T."/>
            <person name="Sandve S.R."/>
            <person name="Heier L."/>
            <person name="Spannagl M."/>
            <person name="Pfeifer M."/>
            <person name="Jakobsen K.S."/>
            <person name="Wulff B.B."/>
            <person name="Steuernagel B."/>
            <person name="Mayer K.F."/>
            <person name="Olsen O.A."/>
        </authorList>
    </citation>
    <scope>NUCLEOTIDE SEQUENCE [LARGE SCALE GENOMIC DNA]</scope>
    <source>
        <strain evidence="3">cv. AL8/78</strain>
    </source>
</reference>
<dbReference type="EnsemblPlants" id="AET1Gv20727900.1">
    <property type="protein sequence ID" value="AET1Gv20727900.1"/>
    <property type="gene ID" value="AET1Gv20727900"/>
</dbReference>
<reference evidence="2" key="3">
    <citation type="journal article" date="2017" name="Nature">
        <title>Genome sequence of the progenitor of the wheat D genome Aegilops tauschii.</title>
        <authorList>
            <person name="Luo M.C."/>
            <person name="Gu Y.Q."/>
            <person name="Puiu D."/>
            <person name="Wang H."/>
            <person name="Twardziok S.O."/>
            <person name="Deal K.R."/>
            <person name="Huo N."/>
            <person name="Zhu T."/>
            <person name="Wang L."/>
            <person name="Wang Y."/>
            <person name="McGuire P.E."/>
            <person name="Liu S."/>
            <person name="Long H."/>
            <person name="Ramasamy R.K."/>
            <person name="Rodriguez J.C."/>
            <person name="Van S.L."/>
            <person name="Yuan L."/>
            <person name="Wang Z."/>
            <person name="Xia Z."/>
            <person name="Xiao L."/>
            <person name="Anderson O.D."/>
            <person name="Ouyang S."/>
            <person name="Liang Y."/>
            <person name="Zimin A.V."/>
            <person name="Pertea G."/>
            <person name="Qi P."/>
            <person name="Bennetzen J.L."/>
            <person name="Dai X."/>
            <person name="Dawson M.W."/>
            <person name="Muller H.G."/>
            <person name="Kugler K."/>
            <person name="Rivarola-Duarte L."/>
            <person name="Spannagl M."/>
            <person name="Mayer K.F.X."/>
            <person name="Lu F.H."/>
            <person name="Bevan M.W."/>
            <person name="Leroy P."/>
            <person name="Li P."/>
            <person name="You F.M."/>
            <person name="Sun Q."/>
            <person name="Liu Z."/>
            <person name="Lyons E."/>
            <person name="Wicker T."/>
            <person name="Salzberg S.L."/>
            <person name="Devos K.M."/>
            <person name="Dvorak J."/>
        </authorList>
    </citation>
    <scope>NUCLEOTIDE SEQUENCE [LARGE SCALE GENOMIC DNA]</scope>
    <source>
        <strain evidence="2">cv. AL8/78</strain>
    </source>
</reference>
<sequence length="326" mass="33878">YHTNIPRKIIPKRPAKPLAMDAAASAAVAAAKEAALAASAAASAAAKQAAVAASTAVEAAAAKEAALVASAAASAAAKEAAAAAATATEAAVKASAASLNAKEAADAAAATGEAATVAIQASKKRKFHLIDGDDDDLISRLPDAVLGSIVSLLPTKEGARTQVLSRRWRPLWLSGSAPLNLVVDSELKTIGLVSKILSEHPGPARCFSLRLHIDDCSQALYSLEELELAPNLLFAKTEKLCLLPSSVHRFSSTLRVAKFHGFHFPDLIVQLSLKFPGLEQLTLASVTISEDALQTPEHALWLPCLGKPRAEGKFGHCSPLHQLPDH</sequence>
<dbReference type="InterPro" id="IPR032675">
    <property type="entry name" value="LRR_dom_sf"/>
</dbReference>
<evidence type="ECO:0000313" key="3">
    <source>
        <dbReference type="Proteomes" id="UP000015105"/>
    </source>
</evidence>
<dbReference type="Gramene" id="AET1Gv20727900.1">
    <property type="protein sequence ID" value="AET1Gv20727900.1"/>
    <property type="gene ID" value="AET1Gv20727900"/>
</dbReference>
<protein>
    <recommendedName>
        <fullName evidence="1">F-box/LRR-repeat protein 15/At3g58940/PEG3-like LRR domain-containing protein</fullName>
    </recommendedName>
</protein>
<dbReference type="InterPro" id="IPR053781">
    <property type="entry name" value="F-box_AtFBL13-like"/>
</dbReference>
<dbReference type="Pfam" id="PF24758">
    <property type="entry name" value="LRR_At5g56370"/>
    <property type="match status" value="1"/>
</dbReference>
<feature type="domain" description="F-box/LRR-repeat protein 15/At3g58940/PEG3-like LRR" evidence="1">
    <location>
        <begin position="218"/>
        <end position="294"/>
    </location>
</feature>
<keyword evidence="3" id="KW-1185">Reference proteome</keyword>
<dbReference type="PANTHER" id="PTHR32141">
    <property type="match status" value="1"/>
</dbReference>
<dbReference type="InterPro" id="IPR036047">
    <property type="entry name" value="F-box-like_dom_sf"/>
</dbReference>
<dbReference type="AlphaFoldDB" id="A0A452ZDX9"/>
<dbReference type="InterPro" id="IPR055302">
    <property type="entry name" value="F-box_dom-containing"/>
</dbReference>
<proteinExistence type="predicted"/>
<reference evidence="2" key="4">
    <citation type="submission" date="2019-03" db="UniProtKB">
        <authorList>
            <consortium name="EnsemblPlants"/>
        </authorList>
    </citation>
    <scope>IDENTIFICATION</scope>
</reference>
<organism evidence="2 3">
    <name type="scientific">Aegilops tauschii subsp. strangulata</name>
    <name type="common">Goatgrass</name>
    <dbReference type="NCBI Taxonomy" id="200361"/>
    <lineage>
        <taxon>Eukaryota</taxon>
        <taxon>Viridiplantae</taxon>
        <taxon>Streptophyta</taxon>
        <taxon>Embryophyta</taxon>
        <taxon>Tracheophyta</taxon>
        <taxon>Spermatophyta</taxon>
        <taxon>Magnoliopsida</taxon>
        <taxon>Liliopsida</taxon>
        <taxon>Poales</taxon>
        <taxon>Poaceae</taxon>
        <taxon>BOP clade</taxon>
        <taxon>Pooideae</taxon>
        <taxon>Triticodae</taxon>
        <taxon>Triticeae</taxon>
        <taxon>Triticinae</taxon>
        <taxon>Aegilops</taxon>
    </lineage>
</organism>
<dbReference type="Proteomes" id="UP000015105">
    <property type="component" value="Chromosome 1D"/>
</dbReference>
<accession>A0A452ZDX9</accession>
<name>A0A452ZDX9_AEGTS</name>
<dbReference type="SUPFAM" id="SSF81383">
    <property type="entry name" value="F-box domain"/>
    <property type="match status" value="1"/>
</dbReference>
<dbReference type="STRING" id="200361.A0A452ZDX9"/>
<dbReference type="CDD" id="cd22160">
    <property type="entry name" value="F-box_AtFBL13-like"/>
    <property type="match status" value="1"/>
</dbReference>